<keyword evidence="2" id="KW-1185">Reference proteome</keyword>
<protein>
    <submittedName>
        <fullName evidence="1">Uncharacterized protein</fullName>
    </submittedName>
</protein>
<proteinExistence type="predicted"/>
<comment type="caution">
    <text evidence="1">The sequence shown here is derived from an EMBL/GenBank/DDBJ whole genome shotgun (WGS) entry which is preliminary data.</text>
</comment>
<reference evidence="1 2" key="1">
    <citation type="journal article" date="2015" name="Genome Biol. Evol.">
        <title>Comparative Genomics of a Bacterivorous Green Alga Reveals Evolutionary Causalities and Consequences of Phago-Mixotrophic Mode of Nutrition.</title>
        <authorList>
            <person name="Burns J.A."/>
            <person name="Paasch A."/>
            <person name="Narechania A."/>
            <person name="Kim E."/>
        </authorList>
    </citation>
    <scope>NUCLEOTIDE SEQUENCE [LARGE SCALE GENOMIC DNA]</scope>
    <source>
        <strain evidence="1 2">PLY_AMNH</strain>
    </source>
</reference>
<evidence type="ECO:0000313" key="1">
    <source>
        <dbReference type="EMBL" id="KAK3233812.1"/>
    </source>
</evidence>
<organism evidence="1 2">
    <name type="scientific">Cymbomonas tetramitiformis</name>
    <dbReference type="NCBI Taxonomy" id="36881"/>
    <lineage>
        <taxon>Eukaryota</taxon>
        <taxon>Viridiplantae</taxon>
        <taxon>Chlorophyta</taxon>
        <taxon>Pyramimonadophyceae</taxon>
        <taxon>Pyramimonadales</taxon>
        <taxon>Pyramimonadaceae</taxon>
        <taxon>Cymbomonas</taxon>
    </lineage>
</organism>
<dbReference type="Proteomes" id="UP001190700">
    <property type="component" value="Unassembled WGS sequence"/>
</dbReference>
<name>A0AAE0EN44_9CHLO</name>
<sequence>MNRSPKDSPRHTVGNCDFLLASTSDYLRQFKHFETVSMAALRKLLPWQCSVEGAHYAVVENVTEDTFFVAICGAAGLVVQDYWISPYAKQDALRFCFSLIDELFASPLDFNLDSAVFCTPYAEDTCFGAIDNSYRILWHFMALGNPIYTLAHIRKCLDHALFSARSTRKPVRVVLITPHWERWDEREGVELVCLLKAKKFAFLAPQSALGFKDRSTGARFDVSILLVQNQAAAKHRPVTQQGLARVSRAFGKAVDDAGVRVRRKTHRTGSLMSGSRIPAANEFWRLLSKMPCLARGVLDRNVAVGFGVCVRLYQDWLRAERDGGNYALVEFDGVEVVRQMKLRYSLAGLDQVATFFLDGSFGVLYLMVKHKDTSLCEKRRPVVPCFNAPDKMLQNRVGRALCFLIDQLDGHFSVAATQEICGRLSGFNSAIEAGDTVMAASFDVKELYVMLKPAVLLEATEFVVTRAMGDRPGVLVNTRGRKGVSWFEAGTPQRVAVKMTASQMLAGVRFILENGFRFVAGSLVRQVSGIGIGGGASPGLAQCVCVFGEMQWTMSLGADRRLAGAKILGTRLMDDCCTLLVAWDGDGDVERRGAMREIFSGYLHSCYPEGMTVELTSDGLTWVFCGMQLTVGTGGVSAKMVTKNVQAGVAGREGFLFFPFVSYHSDCSRVQKMASTVNALYRVDRHCSTDGLKAAAIVDVLRELRWQGYPKGWLFEAMERMVSRTPLGFWHHLLRRLESSEMRL</sequence>
<evidence type="ECO:0000313" key="2">
    <source>
        <dbReference type="Proteomes" id="UP001190700"/>
    </source>
</evidence>
<gene>
    <name evidence="1" type="ORF">CYMTET_55923</name>
</gene>
<dbReference type="AlphaFoldDB" id="A0AAE0EN44"/>
<dbReference type="EMBL" id="LGRX02035626">
    <property type="protein sequence ID" value="KAK3233812.1"/>
    <property type="molecule type" value="Genomic_DNA"/>
</dbReference>
<accession>A0AAE0EN44</accession>